<organism evidence="1 2">
    <name type="scientific">[Candida] jaroonii</name>
    <dbReference type="NCBI Taxonomy" id="467808"/>
    <lineage>
        <taxon>Eukaryota</taxon>
        <taxon>Fungi</taxon>
        <taxon>Dikarya</taxon>
        <taxon>Ascomycota</taxon>
        <taxon>Saccharomycotina</taxon>
        <taxon>Pichiomycetes</taxon>
        <taxon>Debaryomycetaceae</taxon>
        <taxon>Yamadazyma</taxon>
    </lineage>
</organism>
<comment type="caution">
    <text evidence="1">The sequence shown here is derived from an EMBL/GenBank/DDBJ whole genome shotgun (WGS) entry which is preliminary data.</text>
</comment>
<name>A0ACA9Y8F0_9ASCO</name>
<keyword evidence="2" id="KW-1185">Reference proteome</keyword>
<dbReference type="EMBL" id="CALSDN010000005">
    <property type="protein sequence ID" value="CAH6721149.1"/>
    <property type="molecule type" value="Genomic_DNA"/>
</dbReference>
<gene>
    <name evidence="1" type="ORF">CLIB1444_05S04654</name>
</gene>
<evidence type="ECO:0000313" key="2">
    <source>
        <dbReference type="Proteomes" id="UP001152531"/>
    </source>
</evidence>
<accession>A0ACA9Y8F0</accession>
<reference evidence="1" key="1">
    <citation type="submission" date="2022-06" db="EMBL/GenBank/DDBJ databases">
        <authorList>
            <person name="Legras J.-L."/>
            <person name="Devillers H."/>
            <person name="Grondin C."/>
        </authorList>
    </citation>
    <scope>NUCLEOTIDE SEQUENCE</scope>
    <source>
        <strain evidence="1">CLIB 1444</strain>
    </source>
</reference>
<evidence type="ECO:0000313" key="1">
    <source>
        <dbReference type="EMBL" id="CAH6721149.1"/>
    </source>
</evidence>
<protein>
    <submittedName>
        <fullName evidence="1">Membrane-anchored lipid-binding protein Lam5p</fullName>
    </submittedName>
</protein>
<dbReference type="Proteomes" id="UP001152531">
    <property type="component" value="Unassembled WGS sequence"/>
</dbReference>
<sequence>MNLDVERNGSSTSLVNRTRSRSNSMMKYDESGRPTGHSDTSNGSVGDHGKSLDKGLKSVKHTFDIVKDKITDKHHLHPNNIVDKQNLNTSQEKLDVEIKSIKSKEEPGILSSLLNIAHSSIIKTDKPEKSDVSTSARSETDNSTFSKNLDELIKSDGVSPNQELSPKKSTSSNNDLNSLTKSIHFASVRESPVNDMGDGDLRLDDFSNYHERHEDLYPKKSAITSDQESTTSSTSIKFASKKRNKEFHQIFKKIPKDEFLIDDFSCALSKDILVQGRMYLSQNFICFKSNILGWVTNLLIPLQEVVQIEKRSTAVLFPNGMIIRTLYQKYTFATFISRDTTFKLLTKVWHKVLMDNDQSIAFEEDDDEEEEEEEEEEEDDEKEYSDIDSETGADLNDEVNAFDDDQVGEVESIESEDAGPSKVESNTGKRSRSATESKSFNGLPIIGPSTHEATSLDYEKSSNEVLIIEDEFKAPVGVVFNLLFGKDSSYYIKILKNQKNIQIEENNITGISNNAKERNYKYVKPLTGSIGPKQTSCVINDKVIEFDLNKKVLVEQTTGTPDVPSGNAFKIRTKMFLYWGANNSTKFYVLTQIEWSGKSWIKGPIEKGSIEGQKESMKILVDSINEFLKSDNKKKKKRSPTIKKSDDESKPEPEVEAPKPLSFMDRLNELMSSIGSFVPLPIGDAIMGYIVSFIGLIILFNVYNMIFHHGKQPNIKMSSNSISIDDNKFLLIPSIENNFNKNNLMNSEINLWDWIEDKSNHKLSINNEDILKTYNHQELKEVIKLAKLKIDKLSDKLE</sequence>
<proteinExistence type="predicted"/>